<accession>A0AAD9SMA5</accession>
<keyword evidence="5 9" id="KW-0560">Oxidoreductase</keyword>
<sequence length="518" mass="59007">MARTPSSLTELAFAAAAVIALLFFASRASAFFSERKFRIENHCKSPPAYPQKDPVLALDLVFSALSSFRAKRFLDMVTERHTRVGTTYSARSMGRRYIFTTDPENIKTVLSVRFKDYCLGERSPIMGPLLGRGIFVTDGDEWSQSRAVLRPNFVKDQVADLSLVDKHIEDLLRLVRPHNGKTVDLAPLFMRFTLDSATEFLFNKSTNTLCNPGPPEQRFSEAFQISLNEIATLFRLGPFWRFRRTDPAVLEAHKVCRAYVDRFVNDAVILAPAKKPSLELDNHEDKQEQSNGSRNYFLKELAQTTTDKNKIRDELLNILIAGRDTAASLLSSLLHALARNPEMWAKVRNEVKQFNGERPQYEQLRDLKYSKHCINETLRLWPPVPSNMRVAVTDTVLPRGGGVNGEEPVHVPKGCAITYTVYAMHRRQDLFGPDADKFRPERWEEGQTYGWQYLPFNGGPRICLGQQYALTEALMVLTRFAQEFEFIEAKDPKQWTESLHLTVSPFNGVQVALTPVRR</sequence>
<dbReference type="InterPro" id="IPR036396">
    <property type="entry name" value="Cyt_P450_sf"/>
</dbReference>
<feature type="binding site" description="axial binding residue" evidence="8">
    <location>
        <position position="463"/>
    </location>
    <ligand>
        <name>heme</name>
        <dbReference type="ChEBI" id="CHEBI:30413"/>
    </ligand>
    <ligandPart>
        <name>Fe</name>
        <dbReference type="ChEBI" id="CHEBI:18248"/>
    </ligandPart>
</feature>
<dbReference type="GO" id="GO:0020037">
    <property type="term" value="F:heme binding"/>
    <property type="evidence" value="ECO:0007669"/>
    <property type="project" value="InterPro"/>
</dbReference>
<evidence type="ECO:0008006" key="12">
    <source>
        <dbReference type="Google" id="ProtNLM"/>
    </source>
</evidence>
<dbReference type="PRINTS" id="PR00464">
    <property type="entry name" value="EP450II"/>
</dbReference>
<dbReference type="PROSITE" id="PS00086">
    <property type="entry name" value="CYTOCHROME_P450"/>
    <property type="match status" value="1"/>
</dbReference>
<keyword evidence="4 8" id="KW-0479">Metal-binding</keyword>
<reference evidence="10" key="1">
    <citation type="submission" date="2023-06" db="EMBL/GenBank/DDBJ databases">
        <authorList>
            <person name="Noh H."/>
        </authorList>
    </citation>
    <scope>NUCLEOTIDE SEQUENCE</scope>
    <source>
        <strain evidence="10">DUCC20226</strain>
    </source>
</reference>
<dbReference type="InterPro" id="IPR017972">
    <property type="entry name" value="Cyt_P450_CS"/>
</dbReference>
<evidence type="ECO:0000256" key="8">
    <source>
        <dbReference type="PIRSR" id="PIRSR602402-1"/>
    </source>
</evidence>
<dbReference type="PRINTS" id="PR00385">
    <property type="entry name" value="P450"/>
</dbReference>
<evidence type="ECO:0000313" key="11">
    <source>
        <dbReference type="Proteomes" id="UP001265746"/>
    </source>
</evidence>
<dbReference type="EMBL" id="JAUJFL010000002">
    <property type="protein sequence ID" value="KAK2611687.1"/>
    <property type="molecule type" value="Genomic_DNA"/>
</dbReference>
<keyword evidence="6 8" id="KW-0408">Iron</keyword>
<evidence type="ECO:0000256" key="3">
    <source>
        <dbReference type="ARBA" id="ARBA00022617"/>
    </source>
</evidence>
<protein>
    <recommendedName>
        <fullName evidence="12">Cytochrome P450 alkane hydroxylase</fullName>
    </recommendedName>
</protein>
<dbReference type="Pfam" id="PF00067">
    <property type="entry name" value="p450"/>
    <property type="match status" value="1"/>
</dbReference>
<comment type="similarity">
    <text evidence="2 9">Belongs to the cytochrome P450 family.</text>
</comment>
<dbReference type="GO" id="GO:0016712">
    <property type="term" value="F:oxidoreductase activity, acting on paired donors, with incorporation or reduction of molecular oxygen, reduced flavin or flavoprotein as one donor, and incorporation of one atom of oxygen"/>
    <property type="evidence" value="ECO:0007669"/>
    <property type="project" value="InterPro"/>
</dbReference>
<dbReference type="AlphaFoldDB" id="A0AAD9SMA5"/>
<evidence type="ECO:0000256" key="1">
    <source>
        <dbReference type="ARBA" id="ARBA00001971"/>
    </source>
</evidence>
<dbReference type="PANTHER" id="PTHR24287:SF17">
    <property type="entry name" value="P450, PUTATIVE (EUROFUNG)-RELATED"/>
    <property type="match status" value="1"/>
</dbReference>
<evidence type="ECO:0000256" key="9">
    <source>
        <dbReference type="RuleBase" id="RU000461"/>
    </source>
</evidence>
<keyword evidence="3 8" id="KW-0349">Heme</keyword>
<dbReference type="PRINTS" id="PR01239">
    <property type="entry name" value="EP450IICYP52"/>
</dbReference>
<evidence type="ECO:0000256" key="2">
    <source>
        <dbReference type="ARBA" id="ARBA00010617"/>
    </source>
</evidence>
<dbReference type="Proteomes" id="UP001265746">
    <property type="component" value="Unassembled WGS sequence"/>
</dbReference>
<evidence type="ECO:0000256" key="6">
    <source>
        <dbReference type="ARBA" id="ARBA00023004"/>
    </source>
</evidence>
<gene>
    <name evidence="10" type="ORF">N8I77_005015</name>
</gene>
<evidence type="ECO:0000256" key="5">
    <source>
        <dbReference type="ARBA" id="ARBA00023002"/>
    </source>
</evidence>
<evidence type="ECO:0000313" key="10">
    <source>
        <dbReference type="EMBL" id="KAK2611687.1"/>
    </source>
</evidence>
<dbReference type="InterPro" id="IPR047146">
    <property type="entry name" value="Cyt_P450_E_CYP52_fungi"/>
</dbReference>
<dbReference type="GO" id="GO:0005506">
    <property type="term" value="F:iron ion binding"/>
    <property type="evidence" value="ECO:0007669"/>
    <property type="project" value="InterPro"/>
</dbReference>
<keyword evidence="7 9" id="KW-0503">Monooxygenase</keyword>
<proteinExistence type="inferred from homology"/>
<dbReference type="PANTHER" id="PTHR24287">
    <property type="entry name" value="P450, PUTATIVE (EUROFUNG)-RELATED"/>
    <property type="match status" value="1"/>
</dbReference>
<dbReference type="Gene3D" id="1.10.630.10">
    <property type="entry name" value="Cytochrome P450"/>
    <property type="match status" value="1"/>
</dbReference>
<evidence type="ECO:0000256" key="7">
    <source>
        <dbReference type="ARBA" id="ARBA00023033"/>
    </source>
</evidence>
<comment type="caution">
    <text evidence="10">The sequence shown here is derived from an EMBL/GenBank/DDBJ whole genome shotgun (WGS) entry which is preliminary data.</text>
</comment>
<name>A0AAD9SMA5_PHOAM</name>
<dbReference type="CDD" id="cd11063">
    <property type="entry name" value="CYP52"/>
    <property type="match status" value="1"/>
</dbReference>
<keyword evidence="11" id="KW-1185">Reference proteome</keyword>
<dbReference type="InterPro" id="IPR001128">
    <property type="entry name" value="Cyt_P450"/>
</dbReference>
<dbReference type="InterPro" id="IPR002402">
    <property type="entry name" value="Cyt_P450_E_grp-II"/>
</dbReference>
<comment type="cofactor">
    <cofactor evidence="1 8">
        <name>heme</name>
        <dbReference type="ChEBI" id="CHEBI:30413"/>
    </cofactor>
</comment>
<dbReference type="SUPFAM" id="SSF48264">
    <property type="entry name" value="Cytochrome P450"/>
    <property type="match status" value="1"/>
</dbReference>
<evidence type="ECO:0000256" key="4">
    <source>
        <dbReference type="ARBA" id="ARBA00022723"/>
    </source>
</evidence>
<organism evidence="10 11">
    <name type="scientific">Phomopsis amygdali</name>
    <name type="common">Fusicoccum amygdali</name>
    <dbReference type="NCBI Taxonomy" id="1214568"/>
    <lineage>
        <taxon>Eukaryota</taxon>
        <taxon>Fungi</taxon>
        <taxon>Dikarya</taxon>
        <taxon>Ascomycota</taxon>
        <taxon>Pezizomycotina</taxon>
        <taxon>Sordariomycetes</taxon>
        <taxon>Sordariomycetidae</taxon>
        <taxon>Diaporthales</taxon>
        <taxon>Diaporthaceae</taxon>
        <taxon>Diaporthe</taxon>
    </lineage>
</organism>
<dbReference type="InterPro" id="IPR002974">
    <property type="entry name" value="Cyt_P450_E_CYP52_ascomycetes"/>
</dbReference>